<evidence type="ECO:0000256" key="1">
    <source>
        <dbReference type="ARBA" id="ARBA00010646"/>
    </source>
</evidence>
<dbReference type="EMBL" id="CP117523">
    <property type="protein sequence ID" value="WWD84550.1"/>
    <property type="molecule type" value="Genomic_DNA"/>
</dbReference>
<organism evidence="4 5">
    <name type="scientific">Terrisporobacter glycolicus ATCC 14880 = DSM 1288</name>
    <dbReference type="NCBI Taxonomy" id="1121315"/>
    <lineage>
        <taxon>Bacteria</taxon>
        <taxon>Bacillati</taxon>
        <taxon>Bacillota</taxon>
        <taxon>Clostridia</taxon>
        <taxon>Peptostreptococcales</taxon>
        <taxon>Peptostreptococcaceae</taxon>
        <taxon>Terrisporobacter</taxon>
    </lineage>
</organism>
<proteinExistence type="inferred from homology"/>
<evidence type="ECO:0000259" key="2">
    <source>
        <dbReference type="PROSITE" id="PS50853"/>
    </source>
</evidence>
<protein>
    <recommendedName>
        <fullName evidence="6">Glycosyl hydrolase family 25</fullName>
    </recommendedName>
</protein>
<feature type="domain" description="Fibronectin type-III" evidence="2">
    <location>
        <begin position="537"/>
        <end position="631"/>
    </location>
</feature>
<dbReference type="Pfam" id="PF08239">
    <property type="entry name" value="SH3_3"/>
    <property type="match status" value="1"/>
</dbReference>
<dbReference type="CDD" id="cd00063">
    <property type="entry name" value="FN3"/>
    <property type="match status" value="2"/>
</dbReference>
<comment type="similarity">
    <text evidence="1">Belongs to the glycosyl hydrolase 25 family.</text>
</comment>
<sequence length="721" mass="81204">MKKITRSFLAISLTIAMIFQNILFISNGKEINTVETSKDICISSNSLESQSSTAQPDPKTIPHRNMGETYSLQNQVPNLETKTLNKNNSIGLGTVTKTTLNVRSGPSSSYSIVGTLDNSTNVDILGRDNNWYKISTDNITGYVSASYIKLSPLEKGIDVSKWNGTIDWKKVKADGIDYVIIRGGFGNETVDPQFHSYMKGACDAGLKIGVYWFSYATSVNKAREEATKCLETIAPYRNKITYPVFYDYEYASVDYAKKRGIKITKSLSSKMADTFLTTIKKAGYLNGIYTNKDFGDKYFYEDMLFANNLWIAQYSSACTYNKPYIMWQYTEKGKINGIGSSSKPAYFDMNYTYLKPTNNQIPSNKIDLSSSTINEISSKTYTGSAIKPSITVTSNNKSLKVNEDYTLTYSDNKDIGTAKILIKGMGNYTGEKNLTFKIIPKKISNLSLSTKTTNSLALSWFKFDNITGYKVYKYDSKSNAYKLLKTIDNYSTTSYTDTKLSDATVYKYKIRGYKVVGNETYYGPYSDEFTESTKVNTATNLNLKTRNANSLTLFWNKLSKVDGYRIYRLDTKTDTYKLVNTIYGNSIISYTDTNRASATNYYYKVKAFKSINGVKHYGNYSPRLKATTRPSQPNLSLRSTTSKSIKSSWTKISKGTTAYEVRMSTSKNGTFKTIGTTKNTSFTKNNLKKGKAYYFKIRAYKVVDGKKIYSLYSSVKSTKCK</sequence>
<name>A0ABZ2EX55_9FIRM</name>
<dbReference type="PROSITE" id="PS51904">
    <property type="entry name" value="GLYCOSYL_HYDROL_F25_2"/>
    <property type="match status" value="1"/>
</dbReference>
<dbReference type="PROSITE" id="PS50853">
    <property type="entry name" value="FN3"/>
    <property type="match status" value="2"/>
</dbReference>
<dbReference type="Gene3D" id="2.60.40.10">
    <property type="entry name" value="Immunoglobulins"/>
    <property type="match status" value="3"/>
</dbReference>
<evidence type="ECO:0000313" key="5">
    <source>
        <dbReference type="Proteomes" id="UP001348492"/>
    </source>
</evidence>
<dbReference type="Pfam" id="PF00041">
    <property type="entry name" value="fn3"/>
    <property type="match status" value="2"/>
</dbReference>
<dbReference type="CDD" id="cd06414">
    <property type="entry name" value="GH25_LytC-like"/>
    <property type="match status" value="1"/>
</dbReference>
<dbReference type="InterPro" id="IPR002053">
    <property type="entry name" value="Glyco_hydro_25"/>
</dbReference>
<feature type="domain" description="SH3b" evidence="3">
    <location>
        <begin position="90"/>
        <end position="152"/>
    </location>
</feature>
<dbReference type="PANTHER" id="PTHR34135:SF2">
    <property type="entry name" value="LYSOZYME"/>
    <property type="match status" value="1"/>
</dbReference>
<evidence type="ECO:0008006" key="6">
    <source>
        <dbReference type="Google" id="ProtNLM"/>
    </source>
</evidence>
<dbReference type="PANTHER" id="PTHR34135">
    <property type="entry name" value="LYSOZYME"/>
    <property type="match status" value="1"/>
</dbReference>
<dbReference type="SUPFAM" id="SSF49265">
    <property type="entry name" value="Fibronectin type III"/>
    <property type="match status" value="2"/>
</dbReference>
<dbReference type="InterPro" id="IPR013783">
    <property type="entry name" value="Ig-like_fold"/>
</dbReference>
<dbReference type="InterPro" id="IPR003646">
    <property type="entry name" value="SH3-like_bac-type"/>
</dbReference>
<reference evidence="4 5" key="1">
    <citation type="journal article" date="2023" name="PLoS ONE">
        <title>Genome-based metabolic and phylogenomic analysis of three Terrisporobacter species.</title>
        <authorList>
            <person name="Boer T."/>
            <person name="Bengelsdorf F.R."/>
            <person name="Bomeke M."/>
            <person name="Daniel R."/>
            <person name="Poehlein A."/>
        </authorList>
    </citation>
    <scope>NUCLEOTIDE SEQUENCE [LARGE SCALE GENOMIC DNA]</scope>
    <source>
        <strain evidence="4 5">DSM 1288</strain>
    </source>
</reference>
<evidence type="ECO:0000259" key="3">
    <source>
        <dbReference type="PROSITE" id="PS51781"/>
    </source>
</evidence>
<dbReference type="SMART" id="SM00060">
    <property type="entry name" value="FN3"/>
    <property type="match status" value="3"/>
</dbReference>
<accession>A0ABZ2EX55</accession>
<dbReference type="Gene3D" id="3.20.20.80">
    <property type="entry name" value="Glycosidases"/>
    <property type="match status" value="1"/>
</dbReference>
<dbReference type="Proteomes" id="UP001348492">
    <property type="component" value="Chromosome"/>
</dbReference>
<gene>
    <name evidence="4" type="ORF">TEGL_29830</name>
</gene>
<dbReference type="InterPro" id="IPR003961">
    <property type="entry name" value="FN3_dom"/>
</dbReference>
<dbReference type="SMART" id="SM00287">
    <property type="entry name" value="SH3b"/>
    <property type="match status" value="1"/>
</dbReference>
<dbReference type="Pfam" id="PF01183">
    <property type="entry name" value="Glyco_hydro_25"/>
    <property type="match status" value="1"/>
</dbReference>
<evidence type="ECO:0000313" key="4">
    <source>
        <dbReference type="EMBL" id="WWD84550.1"/>
    </source>
</evidence>
<keyword evidence="5" id="KW-1185">Reference proteome</keyword>
<dbReference type="InterPro" id="IPR036116">
    <property type="entry name" value="FN3_sf"/>
</dbReference>
<feature type="domain" description="Fibronectin type-III" evidence="2">
    <location>
        <begin position="442"/>
        <end position="536"/>
    </location>
</feature>
<dbReference type="RefSeq" id="WP_018589812.1">
    <property type="nucleotide sequence ID" value="NZ_CP117523.1"/>
</dbReference>
<dbReference type="InterPro" id="IPR017853">
    <property type="entry name" value="GH"/>
</dbReference>
<dbReference type="SUPFAM" id="SSF51445">
    <property type="entry name" value="(Trans)glycosidases"/>
    <property type="match status" value="1"/>
</dbReference>
<dbReference type="PROSITE" id="PS51781">
    <property type="entry name" value="SH3B"/>
    <property type="match status" value="1"/>
</dbReference>
<dbReference type="Gene3D" id="2.30.30.40">
    <property type="entry name" value="SH3 Domains"/>
    <property type="match status" value="1"/>
</dbReference>